<dbReference type="PROSITE" id="PS50995">
    <property type="entry name" value="HTH_MARR_2"/>
    <property type="match status" value="1"/>
</dbReference>
<dbReference type="SMART" id="SM00347">
    <property type="entry name" value="HTH_MARR"/>
    <property type="match status" value="1"/>
</dbReference>
<dbReference type="AlphaFoldDB" id="A0AB39LVD1"/>
<evidence type="ECO:0000313" key="2">
    <source>
        <dbReference type="EMBL" id="XDP97912.1"/>
    </source>
</evidence>
<dbReference type="Gene3D" id="1.10.10.10">
    <property type="entry name" value="Winged helix-like DNA-binding domain superfamily/Winged helix DNA-binding domain"/>
    <property type="match status" value="1"/>
</dbReference>
<dbReference type="InterPro" id="IPR039422">
    <property type="entry name" value="MarR/SlyA-like"/>
</dbReference>
<proteinExistence type="predicted"/>
<name>A0AB39LVD1_9ACTN</name>
<dbReference type="InterPro" id="IPR036388">
    <property type="entry name" value="WH-like_DNA-bd_sf"/>
</dbReference>
<evidence type="ECO:0000259" key="1">
    <source>
        <dbReference type="PROSITE" id="PS50995"/>
    </source>
</evidence>
<dbReference type="EMBL" id="CP163429">
    <property type="protein sequence ID" value="XDP97912.1"/>
    <property type="molecule type" value="Genomic_DNA"/>
</dbReference>
<gene>
    <name evidence="2" type="ORF">AB5J57_32205</name>
</gene>
<sequence>MSDGPVMIERWIAMAGVHRRIEARIEQDLRRQIGLGSREFRALSVLRRGTWTDKGPLHLGELAVAVGLSPSATSRLVARLEVQDLITLHTSPVDRRSVEIELTGAAHATVLAGTSVLHRAVTDAVRQLDAEGAVDEYLLRYLHGEPHDTGTSR</sequence>
<accession>A0AB39LVD1</accession>
<dbReference type="PANTHER" id="PTHR33164">
    <property type="entry name" value="TRANSCRIPTIONAL REGULATOR, MARR FAMILY"/>
    <property type="match status" value="1"/>
</dbReference>
<dbReference type="GO" id="GO:0006950">
    <property type="term" value="P:response to stress"/>
    <property type="evidence" value="ECO:0007669"/>
    <property type="project" value="TreeGrafter"/>
</dbReference>
<dbReference type="InterPro" id="IPR000835">
    <property type="entry name" value="HTH_MarR-typ"/>
</dbReference>
<dbReference type="PANTHER" id="PTHR33164:SF99">
    <property type="entry name" value="MARR FAMILY REGULATORY PROTEIN"/>
    <property type="match status" value="1"/>
</dbReference>
<dbReference type="GO" id="GO:0003700">
    <property type="term" value="F:DNA-binding transcription factor activity"/>
    <property type="evidence" value="ECO:0007669"/>
    <property type="project" value="InterPro"/>
</dbReference>
<dbReference type="RefSeq" id="WP_369161257.1">
    <property type="nucleotide sequence ID" value="NZ_CP163429.1"/>
</dbReference>
<dbReference type="Pfam" id="PF12802">
    <property type="entry name" value="MarR_2"/>
    <property type="match status" value="1"/>
</dbReference>
<protein>
    <submittedName>
        <fullName evidence="2">MarR family winged helix-turn-helix transcriptional regulator</fullName>
    </submittedName>
</protein>
<dbReference type="InterPro" id="IPR036390">
    <property type="entry name" value="WH_DNA-bd_sf"/>
</dbReference>
<dbReference type="SUPFAM" id="SSF46785">
    <property type="entry name" value="Winged helix' DNA-binding domain"/>
    <property type="match status" value="1"/>
</dbReference>
<organism evidence="2">
    <name type="scientific">Streptomyces sp. R02</name>
    <dbReference type="NCBI Taxonomy" id="3238623"/>
    <lineage>
        <taxon>Bacteria</taxon>
        <taxon>Bacillati</taxon>
        <taxon>Actinomycetota</taxon>
        <taxon>Actinomycetes</taxon>
        <taxon>Kitasatosporales</taxon>
        <taxon>Streptomycetaceae</taxon>
        <taxon>Streptomyces</taxon>
    </lineage>
</organism>
<feature type="domain" description="HTH marR-type" evidence="1">
    <location>
        <begin position="7"/>
        <end position="148"/>
    </location>
</feature>
<reference evidence="2" key="1">
    <citation type="submission" date="2024-07" db="EMBL/GenBank/DDBJ databases">
        <authorList>
            <person name="Yu S.T."/>
        </authorList>
    </citation>
    <scope>NUCLEOTIDE SEQUENCE</scope>
    <source>
        <strain evidence="2">R02</strain>
    </source>
</reference>